<dbReference type="AlphaFoldDB" id="A0A1T5FIQ3"/>
<evidence type="ECO:0000313" key="1">
    <source>
        <dbReference type="EMBL" id="SKB95978.1"/>
    </source>
</evidence>
<keyword evidence="2" id="KW-1185">Reference proteome</keyword>
<dbReference type="STRING" id="623280.SAMN05660226_04011"/>
<name>A0A1T5FIQ3_9SPHI</name>
<protein>
    <submittedName>
        <fullName evidence="1">Uncharacterized protein</fullName>
    </submittedName>
</protein>
<organism evidence="1 2">
    <name type="scientific">Parapedobacter luteus</name>
    <dbReference type="NCBI Taxonomy" id="623280"/>
    <lineage>
        <taxon>Bacteria</taxon>
        <taxon>Pseudomonadati</taxon>
        <taxon>Bacteroidota</taxon>
        <taxon>Sphingobacteriia</taxon>
        <taxon>Sphingobacteriales</taxon>
        <taxon>Sphingobacteriaceae</taxon>
        <taxon>Parapedobacter</taxon>
    </lineage>
</organism>
<evidence type="ECO:0000313" key="2">
    <source>
        <dbReference type="Proteomes" id="UP000190541"/>
    </source>
</evidence>
<dbReference type="EMBL" id="FUYS01000016">
    <property type="protein sequence ID" value="SKB95978.1"/>
    <property type="molecule type" value="Genomic_DNA"/>
</dbReference>
<reference evidence="1 2" key="1">
    <citation type="submission" date="2017-02" db="EMBL/GenBank/DDBJ databases">
        <authorList>
            <person name="Peterson S.W."/>
        </authorList>
    </citation>
    <scope>NUCLEOTIDE SEQUENCE [LARGE SCALE GENOMIC DNA]</scope>
    <source>
        <strain evidence="1 2">DSM 22899</strain>
    </source>
</reference>
<dbReference type="Proteomes" id="UP000190541">
    <property type="component" value="Unassembled WGS sequence"/>
</dbReference>
<sequence length="42" mass="5079">MIPLFNILFLIFRMDVLKFRCWAMVFLLIKEYGIPLKDYGIP</sequence>
<gene>
    <name evidence="1" type="ORF">SAMN05660226_04011</name>
</gene>
<proteinExistence type="predicted"/>
<accession>A0A1T5FIQ3</accession>